<keyword evidence="2" id="KW-0732">Signal</keyword>
<evidence type="ECO:0000313" key="3">
    <source>
        <dbReference type="EMBL" id="GBF90581.1"/>
    </source>
</evidence>
<dbReference type="InParanoid" id="A0A2V0NSG7"/>
<proteinExistence type="predicted"/>
<feature type="signal peptide" evidence="2">
    <location>
        <begin position="1"/>
        <end position="28"/>
    </location>
</feature>
<dbReference type="EMBL" id="BDRX01000018">
    <property type="protein sequence ID" value="GBF90581.1"/>
    <property type="molecule type" value="Genomic_DNA"/>
</dbReference>
<feature type="chain" id="PRO_5016081776" evidence="2">
    <location>
        <begin position="29"/>
        <end position="494"/>
    </location>
</feature>
<accession>A0A2V0NSG7</accession>
<gene>
    <name evidence="3" type="ORF">Rsub_03153</name>
</gene>
<evidence type="ECO:0000256" key="2">
    <source>
        <dbReference type="SAM" id="SignalP"/>
    </source>
</evidence>
<keyword evidence="4" id="KW-1185">Reference proteome</keyword>
<evidence type="ECO:0000313" key="4">
    <source>
        <dbReference type="Proteomes" id="UP000247498"/>
    </source>
</evidence>
<name>A0A2V0NSG7_9CHLO</name>
<dbReference type="Proteomes" id="UP000247498">
    <property type="component" value="Unassembled WGS sequence"/>
</dbReference>
<sequence length="494" mass="48700">MGRPRGARKTSSLAVLLLLLALAGCARAWPAQWLQPRGPGAGAGAARRRLAAERPAAAAPPVCDPKKPPPGVSGVSLSSGLGPSGDADKVFVDWQNPANASCIEAFAVALVDAATGATLTELRVPARRAAGAPAASAAALAPGGPLAAGRGAAVKARVTPVNGAGAGAAAVTKDPHRLVRVARPFVPFAAGPSNGSFSFLQPCRDVPPGPPARFEIGAARGDDGRPLNGSFELTVWHPDQPARGNSNGGGGGSAVVSMGCVSGYRIEIRDPSGAGRQLDALTVPAPNPLAVRTAGQRYNGSARAAMAEGRPLDFRVSALGAGGAPGAAPLALDRWRLVRAPGGGVAGCADGAAPRAPRLLGVVARRGAGKNASDVTVAFSRAPLDAACIDSYEIELTSKDGRVLAAGSLSPPHAADDGVLEAALPSAAGPGAAFKVRLAGIAGGRAGAAFESGEMRAPAGGGGGGGGGRRGGFLGGAKLCCSFEPVLGPRPLPP</sequence>
<feature type="region of interest" description="Disordered" evidence="1">
    <location>
        <begin position="36"/>
        <end position="79"/>
    </location>
</feature>
<dbReference type="AlphaFoldDB" id="A0A2V0NSG7"/>
<organism evidence="3 4">
    <name type="scientific">Raphidocelis subcapitata</name>
    <dbReference type="NCBI Taxonomy" id="307507"/>
    <lineage>
        <taxon>Eukaryota</taxon>
        <taxon>Viridiplantae</taxon>
        <taxon>Chlorophyta</taxon>
        <taxon>core chlorophytes</taxon>
        <taxon>Chlorophyceae</taxon>
        <taxon>CS clade</taxon>
        <taxon>Sphaeropleales</taxon>
        <taxon>Selenastraceae</taxon>
        <taxon>Raphidocelis</taxon>
    </lineage>
</organism>
<protein>
    <submittedName>
        <fullName evidence="3">Uncharacterized protein</fullName>
    </submittedName>
</protein>
<comment type="caution">
    <text evidence="3">The sequence shown here is derived from an EMBL/GenBank/DDBJ whole genome shotgun (WGS) entry which is preliminary data.</text>
</comment>
<dbReference type="PROSITE" id="PS51257">
    <property type="entry name" value="PROKAR_LIPOPROTEIN"/>
    <property type="match status" value="1"/>
</dbReference>
<reference evidence="3 4" key="1">
    <citation type="journal article" date="2018" name="Sci. Rep.">
        <title>Raphidocelis subcapitata (=Pseudokirchneriella subcapitata) provides an insight into genome evolution and environmental adaptations in the Sphaeropleales.</title>
        <authorList>
            <person name="Suzuki S."/>
            <person name="Yamaguchi H."/>
            <person name="Nakajima N."/>
            <person name="Kawachi M."/>
        </authorList>
    </citation>
    <scope>NUCLEOTIDE SEQUENCE [LARGE SCALE GENOMIC DNA]</scope>
    <source>
        <strain evidence="3 4">NIES-35</strain>
    </source>
</reference>
<evidence type="ECO:0000256" key="1">
    <source>
        <dbReference type="SAM" id="MobiDB-lite"/>
    </source>
</evidence>